<gene>
    <name evidence="2" type="ORF">CK510_06365</name>
</gene>
<dbReference type="AlphaFoldDB" id="A0A2A2TNA3"/>
<feature type="transmembrane region" description="Helical" evidence="1">
    <location>
        <begin position="56"/>
        <end position="79"/>
    </location>
</feature>
<sequence>MNRTFRKYHRAIALIISIPLLLTVLTGMAVTVVREWSFINTGIPSRVILSIHTGEIFHLAAIYPILNGLGLIGLLVTGLSMSSLFRRRKTPKEF</sequence>
<keyword evidence="1" id="KW-0472">Membrane</keyword>
<proteinExistence type="predicted"/>
<keyword evidence="3" id="KW-1185">Reference proteome</keyword>
<dbReference type="RefSeq" id="WP_095720896.1">
    <property type="nucleotide sequence ID" value="NZ_NTFS01000045.1"/>
</dbReference>
<dbReference type="OrthoDB" id="574468at2"/>
<comment type="caution">
    <text evidence="2">The sequence shown here is derived from an EMBL/GenBank/DDBJ whole genome shotgun (WGS) entry which is preliminary data.</text>
</comment>
<feature type="transmembrane region" description="Helical" evidence="1">
    <location>
        <begin position="12"/>
        <end position="36"/>
    </location>
</feature>
<keyword evidence="1" id="KW-0812">Transmembrane</keyword>
<dbReference type="Proteomes" id="UP000218238">
    <property type="component" value="Unassembled WGS sequence"/>
</dbReference>
<accession>A0A2A2TNA3</accession>
<organism evidence="2 3">
    <name type="scientific">Brunnivagina elsteri CCALA 953</name>
    <dbReference type="NCBI Taxonomy" id="987040"/>
    <lineage>
        <taxon>Bacteria</taxon>
        <taxon>Bacillati</taxon>
        <taxon>Cyanobacteriota</taxon>
        <taxon>Cyanophyceae</taxon>
        <taxon>Nostocales</taxon>
        <taxon>Calotrichaceae</taxon>
        <taxon>Brunnivagina</taxon>
    </lineage>
</organism>
<reference evidence="2 3" key="1">
    <citation type="submission" date="2017-08" db="EMBL/GenBank/DDBJ databases">
        <title>Draft genome sequence of filamentous cyanobacterium Calothrix elsteri CCALA 953.</title>
        <authorList>
            <person name="Gagunashvili A.N."/>
            <person name="Elster J."/>
            <person name="Andresson O.S."/>
        </authorList>
    </citation>
    <scope>NUCLEOTIDE SEQUENCE [LARGE SCALE GENOMIC DNA]</scope>
    <source>
        <strain evidence="2 3">CCALA 953</strain>
    </source>
</reference>
<keyword evidence="1" id="KW-1133">Transmembrane helix</keyword>
<evidence type="ECO:0000256" key="1">
    <source>
        <dbReference type="SAM" id="Phobius"/>
    </source>
</evidence>
<name>A0A2A2TNA3_9CYAN</name>
<dbReference type="EMBL" id="NTFS01000045">
    <property type="protein sequence ID" value="PAX59596.1"/>
    <property type="molecule type" value="Genomic_DNA"/>
</dbReference>
<evidence type="ECO:0000313" key="3">
    <source>
        <dbReference type="Proteomes" id="UP000218238"/>
    </source>
</evidence>
<evidence type="ECO:0000313" key="2">
    <source>
        <dbReference type="EMBL" id="PAX59596.1"/>
    </source>
</evidence>
<protein>
    <submittedName>
        <fullName evidence="2">Peptidase</fullName>
    </submittedName>
</protein>